<dbReference type="Proteomes" id="UP000740329">
    <property type="component" value="Unassembled WGS sequence"/>
</dbReference>
<accession>A0A8J7UT50</accession>
<comment type="caution">
    <text evidence="1">The sequence shown here is derived from an EMBL/GenBank/DDBJ whole genome shotgun (WGS) entry which is preliminary data.</text>
</comment>
<gene>
    <name evidence="1" type="ORF">J3E07_001683</name>
</gene>
<proteinExistence type="predicted"/>
<protein>
    <submittedName>
        <fullName evidence="1">CRISPR-associated protein Cmr3</fullName>
    </submittedName>
</protein>
<dbReference type="RefSeq" id="WP_209591751.1">
    <property type="nucleotide sequence ID" value="NZ_JAGGMV010000010.1"/>
</dbReference>
<dbReference type="AlphaFoldDB" id="A0A8J7UT50"/>
<evidence type="ECO:0000313" key="2">
    <source>
        <dbReference type="Proteomes" id="UP000740329"/>
    </source>
</evidence>
<organism evidence="1 2">
    <name type="scientific">Methanococcus voltae</name>
    <dbReference type="NCBI Taxonomy" id="2188"/>
    <lineage>
        <taxon>Archaea</taxon>
        <taxon>Methanobacteriati</taxon>
        <taxon>Methanobacteriota</taxon>
        <taxon>Methanomada group</taxon>
        <taxon>Methanococci</taxon>
        <taxon>Methanococcales</taxon>
        <taxon>Methanococcaceae</taxon>
        <taxon>Methanococcus</taxon>
    </lineage>
</organism>
<name>A0A8J7UT50_METVO</name>
<reference evidence="1" key="1">
    <citation type="submission" date="2021-03" db="EMBL/GenBank/DDBJ databases">
        <title>Genomic Encyclopedia of Type Strains, Phase IV (KMG-V): Genome sequencing to study the core and pangenomes of soil and plant-associated prokaryotes.</title>
        <authorList>
            <person name="Whitman W."/>
        </authorList>
    </citation>
    <scope>NUCLEOTIDE SEQUENCE</scope>
    <source>
        <strain evidence="1">C4</strain>
    </source>
</reference>
<dbReference type="InterPro" id="IPR019117">
    <property type="entry name" value="CRISPR-assoc_protein_Cmr3"/>
</dbReference>
<dbReference type="Pfam" id="PF09700">
    <property type="entry name" value="Cas_Cmr3"/>
    <property type="match status" value="1"/>
</dbReference>
<dbReference type="EMBL" id="JAGGMV010000010">
    <property type="protein sequence ID" value="MBP2202242.1"/>
    <property type="molecule type" value="Genomic_DNA"/>
</dbReference>
<sequence>MTDDLNYYLVTLKPIDSYFFGGKETFGEGADDSLKNYLVNSEKFPQQTTVLGMIRKELLKITGDYNSDFKKYTEKNINIADTIGDFKLDLNKLENSKTNIGYINSISTVVLYKKDNEDNEDENKLEIYTQIPFNYQPNFENKELKPLKFKNISSDSGKGYYLQDDDKINSECIKYNSKKYDNGILFKFLELNGKNNDYIAETKNINEFKDFKEYSDIFIENTNIGINISKNNTDNEDGYYKQTSYKLRNNSAEECGFCFILSLNTGLEELNKKYTNIVNMGAENSSFRLEIQKINSNSNLFDNLKFEENTITLMSDMYLVNDDYEKIRENSLLLHTELKNFATINLQEFNHKTKLDNQYKFLKKGSVIHLKENEKSEIENIFDDEKYKILKKIGYNKYIIMGDKE</sequence>
<evidence type="ECO:0000313" key="1">
    <source>
        <dbReference type="EMBL" id="MBP2202242.1"/>
    </source>
</evidence>